<evidence type="ECO:0000259" key="2">
    <source>
        <dbReference type="Pfam" id="PF04738"/>
    </source>
</evidence>
<dbReference type="InterPro" id="IPR006827">
    <property type="entry name" value="Lant_deHydtase_N"/>
</dbReference>
<dbReference type="Proteomes" id="UP000199679">
    <property type="component" value="Chromosome I"/>
</dbReference>
<proteinExistence type="predicted"/>
<name>A0A1H1XZL2_MUCMA</name>
<keyword evidence="1" id="KW-0472">Membrane</keyword>
<feature type="domain" description="Lantibiotic dehydratase N-terminal" evidence="2">
    <location>
        <begin position="22"/>
        <end position="222"/>
    </location>
</feature>
<evidence type="ECO:0000259" key="3">
    <source>
        <dbReference type="Pfam" id="PF14028"/>
    </source>
</evidence>
<reference evidence="4 5" key="1">
    <citation type="submission" date="2016-10" db="EMBL/GenBank/DDBJ databases">
        <authorList>
            <person name="de Groot N.N."/>
        </authorList>
    </citation>
    <scope>NUCLEOTIDE SEQUENCE [LARGE SCALE GENOMIC DNA]</scope>
    <source>
        <strain evidence="4 5">MP1X4</strain>
    </source>
</reference>
<dbReference type="RefSeq" id="WP_172829250.1">
    <property type="nucleotide sequence ID" value="NZ_LT629740.1"/>
</dbReference>
<keyword evidence="5" id="KW-1185">Reference proteome</keyword>
<dbReference type="Pfam" id="PF14028">
    <property type="entry name" value="Lant_dehydr_C"/>
    <property type="match status" value="1"/>
</dbReference>
<organism evidence="4 5">
    <name type="scientific">Mucilaginibacter mallensis</name>
    <dbReference type="NCBI Taxonomy" id="652787"/>
    <lineage>
        <taxon>Bacteria</taxon>
        <taxon>Pseudomonadati</taxon>
        <taxon>Bacteroidota</taxon>
        <taxon>Sphingobacteriia</taxon>
        <taxon>Sphingobacteriales</taxon>
        <taxon>Sphingobacteriaceae</taxon>
        <taxon>Mucilaginibacter</taxon>
    </lineage>
</organism>
<dbReference type="InterPro" id="IPR023809">
    <property type="entry name" value="Thiopep_bacteriocin_synth_dom"/>
</dbReference>
<evidence type="ECO:0000313" key="4">
    <source>
        <dbReference type="EMBL" id="SDT14633.1"/>
    </source>
</evidence>
<evidence type="ECO:0000313" key="5">
    <source>
        <dbReference type="Proteomes" id="UP000199679"/>
    </source>
</evidence>
<dbReference type="Pfam" id="PF04738">
    <property type="entry name" value="Lant_dehydr_N"/>
    <property type="match status" value="2"/>
</dbReference>
<feature type="domain" description="Thiopeptide-type bacteriocin biosynthesis" evidence="3">
    <location>
        <begin position="664"/>
        <end position="907"/>
    </location>
</feature>
<keyword evidence="1" id="KW-0812">Transmembrane</keyword>
<gene>
    <name evidence="4" type="ORF">SAMN05216490_2588</name>
</gene>
<feature type="transmembrane region" description="Helical" evidence="1">
    <location>
        <begin position="72"/>
        <end position="94"/>
    </location>
</feature>
<dbReference type="STRING" id="652787.SAMN05216490_2588"/>
<sequence>MPNAICRTPAFSPADKLKDHWPALKEMIREASPAFFEVISELSYLQLSQANEKIQHTVWKYFNRTRYRATPFGSFAAISILPVSGGAIISPVILQRKPMIVKLTDWSEKDNLLDDLQGLVKASCLFRSNATYYQLGDEIRYIRNINGQFELVSVDSFEELTVILSLCSGQAETRQEICRLMHARFRLGTRSVNSLLLQLVNNQLLITERFPNITGDDYFTRLQLSAQGDRVYTLASRELQCGSFNLAPLKLIPEYIDFIKDFMPGNKSGHLGTFSREFTRKFDGKVISLALALDPEAGVGYGDMIQSPTKGEWSSLVESLQRQENSGVPFTFSAQHRFLLNAITKGGTIRLETFENKNSGSLYKLPNTFSVMCRYWQGHAIIENAGGCTANALLGRFTHGNSQVAQLGKEIAAIEERANPGILFFDVAYQAEKNVDNINRRKILYGAELPIVTWSCHTSAIILADICVTVKNGEVILWSERHKKRLVPRIASAYNYNRSDLAVYRFFCDLQHQGLRSDLNFNLRDFFPGLDHYPRVVYKNLIIAVAMWRVTIKIDNLMQLKKWLAQNNINFLFKCGHADQTLCFDPENEIDLEAFIQYCKQQTGQEIYISEALLNEADDVRDEGGKSYAAQYTAHYFHEKVIYETYPLATIPHETEVYFPGSEWLYFEIYAHPSRSDQILSRFISPFIAKNKKLLRNWFFIRYTDPGPHIRLRLKLKDVKAGHQLTHDLQNYLRPLCINGLIQDIQLKTYRPETTRYGVGRMHLVETFFGMDSTYIIRLISTVTTGKQLYQLSLALMNRLYTLAIPDDNKRLAVIKTVAEQFAIERGFVAADYKKINQSFEKLKKDMPEPKLSTGYEQAFCKIIDDCKERPEKLNMVTDLVHMHINRVFNADQRVHEAILYQYLLKMVKYGHFRAAAVPVF</sequence>
<protein>
    <submittedName>
        <fullName evidence="4">Thiopeptide-type bacteriocin biosynthesis domain-containing protein</fullName>
    </submittedName>
</protein>
<dbReference type="NCBIfam" id="TIGR03891">
    <property type="entry name" value="thiopep_ocin"/>
    <property type="match status" value="1"/>
</dbReference>
<dbReference type="AlphaFoldDB" id="A0A1H1XZL2"/>
<keyword evidence="1" id="KW-1133">Transmembrane helix</keyword>
<feature type="domain" description="Lantibiotic dehydratase N-terminal" evidence="2">
    <location>
        <begin position="269"/>
        <end position="593"/>
    </location>
</feature>
<accession>A0A1H1XZL2</accession>
<dbReference type="EMBL" id="LT629740">
    <property type="protein sequence ID" value="SDT14633.1"/>
    <property type="molecule type" value="Genomic_DNA"/>
</dbReference>
<evidence type="ECO:0000256" key="1">
    <source>
        <dbReference type="SAM" id="Phobius"/>
    </source>
</evidence>